<evidence type="ECO:0000313" key="3">
    <source>
        <dbReference type="EMBL" id="RXZ62189.1"/>
    </source>
</evidence>
<keyword evidence="4" id="KW-1185">Reference proteome</keyword>
<dbReference type="PIRSF" id="PIRSF001359">
    <property type="entry name" value="F_bP_aldolase_II"/>
    <property type="match status" value="1"/>
</dbReference>
<feature type="binding site" evidence="2">
    <location>
        <position position="181"/>
    </location>
    <ligand>
        <name>Zn(2+)</name>
        <dbReference type="ChEBI" id="CHEBI:29105"/>
        <label>1</label>
        <note>catalytic</note>
    </ligand>
</feature>
<dbReference type="NCBIfam" id="TIGR00167">
    <property type="entry name" value="cbbA"/>
    <property type="match status" value="1"/>
</dbReference>
<dbReference type="EMBL" id="SDOZ01000002">
    <property type="protein sequence ID" value="RXZ62189.1"/>
    <property type="molecule type" value="Genomic_DNA"/>
</dbReference>
<comment type="caution">
    <text evidence="3">The sequence shown here is derived from an EMBL/GenBank/DDBJ whole genome shotgun (WGS) entry which is preliminary data.</text>
</comment>
<proteinExistence type="predicted"/>
<sequence length="282" mass="30073">MLVNLKEILSLAERDKKAVGMFNTTGFDSLQAIVGAAEELNEPVILAHAEVHNAYNDISYVGPAMLAAAKNASVPVCVHLDHGVTKKMIRKALRIGFTSVMIDASAYPYAENLAITREIAEAAHDMGVSVEAELGRLVTAEGGEQLSGGNASDYYTDPDEAAAFSLETGIDALAVAFGTAHGFYGAEPKLDFSVVERVAKATGLPLVMHGGSGVNEEGFEKSIRSGIRKINYYSYMSKAGFDAAKAAVLGGGSRYLHDVEHAAMLAMKEDVKRAIRVFSRKN</sequence>
<feature type="active site" description="Proton donor" evidence="1">
    <location>
        <position position="81"/>
    </location>
</feature>
<dbReference type="InterPro" id="IPR050246">
    <property type="entry name" value="Class_II_FBP_aldolase"/>
</dbReference>
<feature type="binding site" evidence="2">
    <location>
        <position position="82"/>
    </location>
    <ligand>
        <name>Zn(2+)</name>
        <dbReference type="ChEBI" id="CHEBI:29105"/>
        <label>1</label>
        <note>catalytic</note>
    </ligand>
</feature>
<dbReference type="PANTHER" id="PTHR30304">
    <property type="entry name" value="D-TAGATOSE-1,6-BISPHOSPHATE ALDOLASE"/>
    <property type="match status" value="1"/>
</dbReference>
<keyword evidence="2" id="KW-0479">Metal-binding</keyword>
<dbReference type="InterPro" id="IPR013785">
    <property type="entry name" value="Aldolase_TIM"/>
</dbReference>
<dbReference type="GO" id="GO:0016832">
    <property type="term" value="F:aldehyde-lyase activity"/>
    <property type="evidence" value="ECO:0007669"/>
    <property type="project" value="InterPro"/>
</dbReference>
<reference evidence="3 4" key="1">
    <citation type="journal article" date="2019" name="Gut">
        <title>Antibiotics-induced monodominance of a novel gut bacterial order.</title>
        <authorList>
            <person name="Hildebrand F."/>
            <person name="Moitinho-Silva L."/>
            <person name="Blasche S."/>
            <person name="Jahn M.T."/>
            <person name="Gossmann T.I."/>
            <person name="Heuerta-Cepas J."/>
            <person name="Hercog R."/>
            <person name="Luetge M."/>
            <person name="Bahram M."/>
            <person name="Pryszlak A."/>
            <person name="Alves R.J."/>
            <person name="Waszak S.M."/>
            <person name="Zhu A."/>
            <person name="Ye L."/>
            <person name="Costea P.I."/>
            <person name="Aalvink S."/>
            <person name="Belzer C."/>
            <person name="Forslund S.K."/>
            <person name="Sunagawa S."/>
            <person name="Hentschel U."/>
            <person name="Merten C."/>
            <person name="Patil K.R."/>
            <person name="Benes V."/>
            <person name="Bork P."/>
        </authorList>
    </citation>
    <scope>NUCLEOTIDE SEQUENCE [LARGE SCALE GENOMIC DNA]</scope>
    <source>
        <strain evidence="3 4">HDS1380</strain>
    </source>
</reference>
<evidence type="ECO:0000256" key="1">
    <source>
        <dbReference type="PIRSR" id="PIRSR001359-1"/>
    </source>
</evidence>
<dbReference type="SUPFAM" id="SSF51569">
    <property type="entry name" value="Aldolase"/>
    <property type="match status" value="1"/>
</dbReference>
<comment type="cofactor">
    <cofactor evidence="2">
        <name>Zn(2+)</name>
        <dbReference type="ChEBI" id="CHEBI:29105"/>
    </cofactor>
    <text evidence="2">Binds 2 Zn(2+) ions per subunit. One is catalytic and the other provides a structural contribution.</text>
</comment>
<dbReference type="OrthoDB" id="9803995at2"/>
<gene>
    <name evidence="3" type="ORF">ESZ91_07290</name>
</gene>
<dbReference type="RefSeq" id="WP_129225645.1">
    <property type="nucleotide sequence ID" value="NZ_SDOZ01000002.1"/>
</dbReference>
<dbReference type="CDD" id="cd00947">
    <property type="entry name" value="TBP_aldolase_IIB"/>
    <property type="match status" value="1"/>
</dbReference>
<feature type="binding site" evidence="2">
    <location>
        <position position="103"/>
    </location>
    <ligand>
        <name>Zn(2+)</name>
        <dbReference type="ChEBI" id="CHEBI:29105"/>
        <label>2</label>
    </ligand>
</feature>
<accession>A0A4Q2KDT7</accession>
<dbReference type="GO" id="GO:0005975">
    <property type="term" value="P:carbohydrate metabolic process"/>
    <property type="evidence" value="ECO:0007669"/>
    <property type="project" value="InterPro"/>
</dbReference>
<keyword evidence="2" id="KW-0862">Zinc</keyword>
<dbReference type="GO" id="GO:0008270">
    <property type="term" value="F:zinc ion binding"/>
    <property type="evidence" value="ECO:0007669"/>
    <property type="project" value="InterPro"/>
</dbReference>
<dbReference type="AlphaFoldDB" id="A0A4Q2KDT7"/>
<dbReference type="PANTHER" id="PTHR30304:SF0">
    <property type="entry name" value="D-TAGATOSE-1,6-BISPHOSPHATE ALDOLASE SUBUNIT GATY-RELATED"/>
    <property type="match status" value="1"/>
</dbReference>
<dbReference type="Gene3D" id="3.20.20.70">
    <property type="entry name" value="Aldolase class I"/>
    <property type="match status" value="1"/>
</dbReference>
<feature type="binding site" evidence="2">
    <location>
        <position position="133"/>
    </location>
    <ligand>
        <name>Zn(2+)</name>
        <dbReference type="ChEBI" id="CHEBI:29105"/>
        <label>2</label>
    </ligand>
</feature>
<feature type="binding site" evidence="2">
    <location>
        <position position="209"/>
    </location>
    <ligand>
        <name>Zn(2+)</name>
        <dbReference type="ChEBI" id="CHEBI:29105"/>
        <label>1</label>
        <note>catalytic</note>
    </ligand>
</feature>
<evidence type="ECO:0000256" key="2">
    <source>
        <dbReference type="PIRSR" id="PIRSR001359-3"/>
    </source>
</evidence>
<evidence type="ECO:0000313" key="4">
    <source>
        <dbReference type="Proteomes" id="UP000291269"/>
    </source>
</evidence>
<dbReference type="Proteomes" id="UP000291269">
    <property type="component" value="Unassembled WGS sequence"/>
</dbReference>
<dbReference type="InterPro" id="IPR000771">
    <property type="entry name" value="FBA_II"/>
</dbReference>
<protein>
    <submittedName>
        <fullName evidence="3">Class II fructose-bisphosphate aldolase</fullName>
    </submittedName>
</protein>
<organism evidence="3 4">
    <name type="scientific">Candidatus Borkfalkia ceftriaxoniphila</name>
    <dbReference type="NCBI Taxonomy" id="2508949"/>
    <lineage>
        <taxon>Bacteria</taxon>
        <taxon>Bacillati</taxon>
        <taxon>Bacillota</taxon>
        <taxon>Clostridia</taxon>
        <taxon>Christensenellales</taxon>
        <taxon>Christensenellaceae</taxon>
        <taxon>Candidatus Borkfalkia</taxon>
    </lineage>
</organism>
<name>A0A4Q2KDT7_9FIRM</name>
<dbReference type="Pfam" id="PF01116">
    <property type="entry name" value="F_bP_aldolase"/>
    <property type="match status" value="1"/>
</dbReference>